<reference evidence="3 4" key="1">
    <citation type="submission" date="2020-10" db="EMBL/GenBank/DDBJ databases">
        <title>The Coptis chinensis genome and diversification of protoberbering-type alkaloids.</title>
        <authorList>
            <person name="Wang B."/>
            <person name="Shu S."/>
            <person name="Song C."/>
            <person name="Liu Y."/>
        </authorList>
    </citation>
    <scope>NUCLEOTIDE SEQUENCE [LARGE SCALE GENOMIC DNA]</scope>
    <source>
        <strain evidence="3">HL-2020</strain>
        <tissue evidence="3">Leaf</tissue>
    </source>
</reference>
<organism evidence="3 4">
    <name type="scientific">Coptis chinensis</name>
    <dbReference type="NCBI Taxonomy" id="261450"/>
    <lineage>
        <taxon>Eukaryota</taxon>
        <taxon>Viridiplantae</taxon>
        <taxon>Streptophyta</taxon>
        <taxon>Embryophyta</taxon>
        <taxon>Tracheophyta</taxon>
        <taxon>Spermatophyta</taxon>
        <taxon>Magnoliopsida</taxon>
        <taxon>Ranunculales</taxon>
        <taxon>Ranunculaceae</taxon>
        <taxon>Coptidoideae</taxon>
        <taxon>Coptis</taxon>
    </lineage>
</organism>
<dbReference type="InterPro" id="IPR011008">
    <property type="entry name" value="Dimeric_a/b-barrel"/>
</dbReference>
<sequence length="187" mass="20742">MSQIIKHIVLVKIKDITDPSKINSMINTLHALNSLDGVLHLTAGPIHTIRSPSSNFSHMLHGRMVLYWVAGLHGPIVPRVGAVMHVSFLKLQGELEQSGKGEVLKIVGEIKDHFGSIVQITFGENFSPAKAKGFSITSLVKEQNEKVRDLLESIIIVDYVIHPPQYARLSKKTSLIMIIFFANTIMI</sequence>
<keyword evidence="4" id="KW-1185">Reference proteome</keyword>
<comment type="caution">
    <text evidence="3">The sequence shown here is derived from an EMBL/GenBank/DDBJ whole genome shotgun (WGS) entry which is preliminary data.</text>
</comment>
<dbReference type="InterPro" id="IPR044662">
    <property type="entry name" value="HS1/DABB1-like"/>
</dbReference>
<dbReference type="Pfam" id="PF07876">
    <property type="entry name" value="Dabb"/>
    <property type="match status" value="1"/>
</dbReference>
<dbReference type="Gene3D" id="3.30.70.100">
    <property type="match status" value="1"/>
</dbReference>
<dbReference type="SUPFAM" id="SSF54909">
    <property type="entry name" value="Dimeric alpha+beta barrel"/>
    <property type="match status" value="1"/>
</dbReference>
<evidence type="ECO:0000259" key="2">
    <source>
        <dbReference type="Pfam" id="PF07876"/>
    </source>
</evidence>
<dbReference type="PANTHER" id="PTHR33178">
    <property type="match status" value="1"/>
</dbReference>
<evidence type="ECO:0000256" key="1">
    <source>
        <dbReference type="ARBA" id="ARBA00011738"/>
    </source>
</evidence>
<name>A0A835IBZ7_9MAGN</name>
<gene>
    <name evidence="3" type="ORF">IFM89_021602</name>
</gene>
<evidence type="ECO:0000313" key="4">
    <source>
        <dbReference type="Proteomes" id="UP000631114"/>
    </source>
</evidence>
<accession>A0A835IBZ7</accession>
<dbReference type="AlphaFoldDB" id="A0A835IBZ7"/>
<proteinExistence type="predicted"/>
<comment type="subunit">
    <text evidence="1">Homodimer.</text>
</comment>
<feature type="domain" description="Stress-response A/B barrel" evidence="2">
    <location>
        <begin position="5"/>
        <end position="62"/>
    </location>
</feature>
<evidence type="ECO:0000313" key="3">
    <source>
        <dbReference type="EMBL" id="KAF9615031.1"/>
    </source>
</evidence>
<protein>
    <recommendedName>
        <fullName evidence="2">Stress-response A/B barrel domain-containing protein</fullName>
    </recommendedName>
</protein>
<dbReference type="Proteomes" id="UP000631114">
    <property type="component" value="Unassembled WGS sequence"/>
</dbReference>
<dbReference type="EMBL" id="JADFTS010000003">
    <property type="protein sequence ID" value="KAF9615031.1"/>
    <property type="molecule type" value="Genomic_DNA"/>
</dbReference>
<dbReference type="PANTHER" id="PTHR33178:SF3">
    <property type="entry name" value="STRESS-RESPONSE A_B BARREL DOMAIN-CONTAINING PROTEIN UP3"/>
    <property type="match status" value="1"/>
</dbReference>
<dbReference type="OrthoDB" id="42919at2759"/>
<dbReference type="InterPro" id="IPR013097">
    <property type="entry name" value="Dabb"/>
</dbReference>